<reference evidence="3" key="1">
    <citation type="submission" date="2021-02" db="EMBL/GenBank/DDBJ databases">
        <title>Genome-Resolved Metagenomics of a Microbial Community Performing Photosynthetic Biological Nutrient Removal.</title>
        <authorList>
            <person name="Mcdaniel E.A."/>
        </authorList>
    </citation>
    <scope>NUCLEOTIDE SEQUENCE</scope>
    <source>
        <strain evidence="3">UWPOB_OBS1</strain>
    </source>
</reference>
<gene>
    <name evidence="3" type="ORF">J0M35_10220</name>
</gene>
<dbReference type="Pfam" id="PF13490">
    <property type="entry name" value="zf-HC2"/>
    <property type="match status" value="1"/>
</dbReference>
<sequence length="279" mass="30046">MKDSSQGETCRNCRELIGAALDNELSSGETAELMGHLDSCPHCREEWDKFLAVKAGIKNILEREPVPAHLEKNLSAALAKESGRSKRRQSITMAMAAILVALTGLAFLNGKSLNESSNTTKISSNAKEQAAAQRLAEIVDATSHNTDNTNCQDCLVNFVGRKAGDEMTKLAGFAVLDSKLGSFELSGSDLVQVKDGNKLVRLCYTSKTDKRVNCIDVYQAPSGTITLAQATEIEINGKKLRQGKIGRQAVVQYTAAGTDLTFVSPLSQEELTALVKPNV</sequence>
<organism evidence="3 4">
    <name type="scientific">Candidatus Obscuribacter phosphatis</name>
    <dbReference type="NCBI Taxonomy" id="1906157"/>
    <lineage>
        <taxon>Bacteria</taxon>
        <taxon>Bacillati</taxon>
        <taxon>Candidatus Melainabacteria</taxon>
        <taxon>Candidatus Obscuribacterales</taxon>
        <taxon>Candidatus Obscuribacteraceae</taxon>
        <taxon>Candidatus Obscuribacter</taxon>
    </lineage>
</organism>
<evidence type="ECO:0000259" key="2">
    <source>
        <dbReference type="Pfam" id="PF13490"/>
    </source>
</evidence>
<proteinExistence type="predicted"/>
<accession>A0A8J7TLK6</accession>
<feature type="domain" description="Putative zinc-finger" evidence="2">
    <location>
        <begin position="10"/>
        <end position="44"/>
    </location>
</feature>
<dbReference type="AlphaFoldDB" id="A0A8J7TLK6"/>
<name>A0A8J7TLK6_9BACT</name>
<evidence type="ECO:0000256" key="1">
    <source>
        <dbReference type="SAM" id="Phobius"/>
    </source>
</evidence>
<comment type="caution">
    <text evidence="3">The sequence shown here is derived from an EMBL/GenBank/DDBJ whole genome shotgun (WGS) entry which is preliminary data.</text>
</comment>
<dbReference type="InterPro" id="IPR027383">
    <property type="entry name" value="Znf_put"/>
</dbReference>
<dbReference type="Gene3D" id="1.10.10.1320">
    <property type="entry name" value="Anti-sigma factor, zinc-finger domain"/>
    <property type="match status" value="1"/>
</dbReference>
<dbReference type="EMBL" id="JAFLCK010000013">
    <property type="protein sequence ID" value="MBN8660729.1"/>
    <property type="molecule type" value="Genomic_DNA"/>
</dbReference>
<dbReference type="Proteomes" id="UP000664277">
    <property type="component" value="Unassembled WGS sequence"/>
</dbReference>
<keyword evidence="1" id="KW-1133">Transmembrane helix</keyword>
<keyword evidence="1" id="KW-0472">Membrane</keyword>
<keyword evidence="1" id="KW-0812">Transmembrane</keyword>
<dbReference type="InterPro" id="IPR041916">
    <property type="entry name" value="Anti_sigma_zinc_sf"/>
</dbReference>
<evidence type="ECO:0000313" key="3">
    <source>
        <dbReference type="EMBL" id="MBN8660729.1"/>
    </source>
</evidence>
<evidence type="ECO:0000313" key="4">
    <source>
        <dbReference type="Proteomes" id="UP000664277"/>
    </source>
</evidence>
<protein>
    <submittedName>
        <fullName evidence="3">Zf-HC2 domain-containing protein</fullName>
    </submittedName>
</protein>
<feature type="transmembrane region" description="Helical" evidence="1">
    <location>
        <begin position="90"/>
        <end position="108"/>
    </location>
</feature>